<keyword evidence="1" id="KW-1133">Transmembrane helix</keyword>
<dbReference type="Proteomes" id="UP000447434">
    <property type="component" value="Chromosome 5"/>
</dbReference>
<proteinExistence type="predicted"/>
<dbReference type="InterPro" id="IPR050253">
    <property type="entry name" value="Seed_Storage-Functional"/>
</dbReference>
<evidence type="ECO:0000313" key="3">
    <source>
        <dbReference type="Proteomes" id="UP000447434"/>
    </source>
</evidence>
<evidence type="ECO:0000313" key="2">
    <source>
        <dbReference type="EMBL" id="KAE9612998.1"/>
    </source>
</evidence>
<dbReference type="PANTHER" id="PTHR31189:SF7">
    <property type="entry name" value="OS03G0197300 PROTEIN"/>
    <property type="match status" value="1"/>
</dbReference>
<keyword evidence="1" id="KW-0812">Transmembrane</keyword>
<dbReference type="EMBL" id="WOCE01000005">
    <property type="protein sequence ID" value="KAE9612998.1"/>
    <property type="molecule type" value="Genomic_DNA"/>
</dbReference>
<dbReference type="AlphaFoldDB" id="A0A6A4QFU3"/>
<keyword evidence="1" id="KW-0472">Membrane</keyword>
<protein>
    <submittedName>
        <fullName evidence="2">Uncharacterized protein</fullName>
    </submittedName>
</protein>
<feature type="transmembrane region" description="Helical" evidence="1">
    <location>
        <begin position="24"/>
        <end position="46"/>
    </location>
</feature>
<dbReference type="Gene3D" id="2.60.120.10">
    <property type="entry name" value="Jelly Rolls"/>
    <property type="match status" value="1"/>
</dbReference>
<organism evidence="2 3">
    <name type="scientific">Lupinus albus</name>
    <name type="common">White lupine</name>
    <name type="synonym">Lupinus termis</name>
    <dbReference type="NCBI Taxonomy" id="3870"/>
    <lineage>
        <taxon>Eukaryota</taxon>
        <taxon>Viridiplantae</taxon>
        <taxon>Streptophyta</taxon>
        <taxon>Embryophyta</taxon>
        <taxon>Tracheophyta</taxon>
        <taxon>Spermatophyta</taxon>
        <taxon>Magnoliopsida</taxon>
        <taxon>eudicotyledons</taxon>
        <taxon>Gunneridae</taxon>
        <taxon>Pentapetalae</taxon>
        <taxon>rosids</taxon>
        <taxon>fabids</taxon>
        <taxon>Fabales</taxon>
        <taxon>Fabaceae</taxon>
        <taxon>Papilionoideae</taxon>
        <taxon>50 kb inversion clade</taxon>
        <taxon>genistoids sensu lato</taxon>
        <taxon>core genistoids</taxon>
        <taxon>Genisteae</taxon>
        <taxon>Lupinus</taxon>
    </lineage>
</organism>
<evidence type="ECO:0000256" key="1">
    <source>
        <dbReference type="SAM" id="Phobius"/>
    </source>
</evidence>
<name>A0A6A4QFU3_LUPAL</name>
<accession>A0A6A4QFU3</accession>
<sequence>MLVSPSIYIHLLQYCAFKMEHHKAFLASSFWLFLVIFLTISLYGVIAISEEHHVTPHVGPVVKRDQRRTLCDTEYGEISSIDIKGGHSAPPYHLQFFTLEPNSVFLPVLLHVNMVFYVHTGNLYISKF</sequence>
<dbReference type="InterPro" id="IPR014710">
    <property type="entry name" value="RmlC-like_jellyroll"/>
</dbReference>
<dbReference type="PANTHER" id="PTHR31189">
    <property type="entry name" value="OS03G0336100 PROTEIN-RELATED"/>
    <property type="match status" value="1"/>
</dbReference>
<dbReference type="OrthoDB" id="1932894at2759"/>
<reference evidence="3" key="1">
    <citation type="journal article" date="2020" name="Nat. Commun.">
        <title>Genome sequence of the cluster root forming white lupin.</title>
        <authorList>
            <person name="Hufnagel B."/>
            <person name="Marques A."/>
            <person name="Soriano A."/>
            <person name="Marques L."/>
            <person name="Divol F."/>
            <person name="Doumas P."/>
            <person name="Sallet E."/>
            <person name="Mancinotti D."/>
            <person name="Carrere S."/>
            <person name="Marande W."/>
            <person name="Arribat S."/>
            <person name="Keller J."/>
            <person name="Huneau C."/>
            <person name="Blein T."/>
            <person name="Aime D."/>
            <person name="Laguerre M."/>
            <person name="Taylor J."/>
            <person name="Schubert V."/>
            <person name="Nelson M."/>
            <person name="Geu-Flores F."/>
            <person name="Crespi M."/>
            <person name="Gallardo-Guerrero K."/>
            <person name="Delaux P.-M."/>
            <person name="Salse J."/>
            <person name="Berges H."/>
            <person name="Guyot R."/>
            <person name="Gouzy J."/>
            <person name="Peret B."/>
        </authorList>
    </citation>
    <scope>NUCLEOTIDE SEQUENCE [LARGE SCALE GENOMIC DNA]</scope>
    <source>
        <strain evidence="3">cv. Amiga</strain>
    </source>
</reference>
<comment type="caution">
    <text evidence="2">The sequence shown here is derived from an EMBL/GenBank/DDBJ whole genome shotgun (WGS) entry which is preliminary data.</text>
</comment>
<keyword evidence="3" id="KW-1185">Reference proteome</keyword>
<feature type="transmembrane region" description="Helical" evidence="1">
    <location>
        <begin position="104"/>
        <end position="125"/>
    </location>
</feature>
<gene>
    <name evidence="2" type="ORF">Lalb_Chr05g0212941</name>
</gene>